<proteinExistence type="predicted"/>
<gene>
    <name evidence="2" type="ORF">MM415A00310_0002</name>
    <name evidence="1" type="ORF">MM415B00528_0002</name>
</gene>
<organism evidence="1">
    <name type="scientific">viral metagenome</name>
    <dbReference type="NCBI Taxonomy" id="1070528"/>
    <lineage>
        <taxon>unclassified sequences</taxon>
        <taxon>metagenomes</taxon>
        <taxon>organismal metagenomes</taxon>
    </lineage>
</organism>
<evidence type="ECO:0000313" key="2">
    <source>
        <dbReference type="EMBL" id="QJA83122.1"/>
    </source>
</evidence>
<sequence length="64" mass="7276">MNYIYYDKGKAKDVFKRFNAMVTGESGGWTGVPDYNQNPASNKVSTIIMMATKETTPIPEYYQN</sequence>
<dbReference type="EMBL" id="MT141515">
    <property type="protein sequence ID" value="QJA64195.1"/>
    <property type="molecule type" value="Genomic_DNA"/>
</dbReference>
<accession>A0A6M3J4Q4</accession>
<protein>
    <submittedName>
        <fullName evidence="1">Uncharacterized protein</fullName>
    </submittedName>
</protein>
<dbReference type="AlphaFoldDB" id="A0A6M3J4Q4"/>
<dbReference type="EMBL" id="MT142504">
    <property type="protein sequence ID" value="QJA83122.1"/>
    <property type="molecule type" value="Genomic_DNA"/>
</dbReference>
<evidence type="ECO:0000313" key="1">
    <source>
        <dbReference type="EMBL" id="QJA64195.1"/>
    </source>
</evidence>
<reference evidence="1" key="1">
    <citation type="submission" date="2020-03" db="EMBL/GenBank/DDBJ databases">
        <title>The deep terrestrial virosphere.</title>
        <authorList>
            <person name="Holmfeldt K."/>
            <person name="Nilsson E."/>
            <person name="Simone D."/>
            <person name="Lopez-Fernandez M."/>
            <person name="Wu X."/>
            <person name="de Brujin I."/>
            <person name="Lundin D."/>
            <person name="Andersson A."/>
            <person name="Bertilsson S."/>
            <person name="Dopson M."/>
        </authorList>
    </citation>
    <scope>NUCLEOTIDE SEQUENCE</scope>
    <source>
        <strain evidence="2">MM415A00310</strain>
        <strain evidence="1">MM415B00528</strain>
    </source>
</reference>
<name>A0A6M3J4Q4_9ZZZZ</name>